<gene>
    <name evidence="1" type="ORF">SORBI_3005G163450</name>
</gene>
<name>A0A1Z5RK06_SORBI</name>
<dbReference type="InParanoid" id="A0A1Z5RK06"/>
<dbReference type="Gramene" id="OQU83716">
    <property type="protein sequence ID" value="OQU83716"/>
    <property type="gene ID" value="SORBI_3005G163450"/>
</dbReference>
<organism evidence="1 2">
    <name type="scientific">Sorghum bicolor</name>
    <name type="common">Sorghum</name>
    <name type="synonym">Sorghum vulgare</name>
    <dbReference type="NCBI Taxonomy" id="4558"/>
    <lineage>
        <taxon>Eukaryota</taxon>
        <taxon>Viridiplantae</taxon>
        <taxon>Streptophyta</taxon>
        <taxon>Embryophyta</taxon>
        <taxon>Tracheophyta</taxon>
        <taxon>Spermatophyta</taxon>
        <taxon>Magnoliopsida</taxon>
        <taxon>Liliopsida</taxon>
        <taxon>Poales</taxon>
        <taxon>Poaceae</taxon>
        <taxon>PACMAD clade</taxon>
        <taxon>Panicoideae</taxon>
        <taxon>Andropogonodae</taxon>
        <taxon>Andropogoneae</taxon>
        <taxon>Sorghinae</taxon>
        <taxon>Sorghum</taxon>
    </lineage>
</organism>
<sequence>MMGLHTASNPFLDVCSETVAAARCHQDQSCARDARDDDVAAKSPERDDGDVAAMTRWRCQLC</sequence>
<proteinExistence type="predicted"/>
<dbReference type="AlphaFoldDB" id="A0A1Z5RK06"/>
<accession>A0A1Z5RK06</accession>
<evidence type="ECO:0000313" key="2">
    <source>
        <dbReference type="Proteomes" id="UP000000768"/>
    </source>
</evidence>
<protein>
    <submittedName>
        <fullName evidence="1">Uncharacterized protein</fullName>
    </submittedName>
</protein>
<keyword evidence="2" id="KW-1185">Reference proteome</keyword>
<dbReference type="EMBL" id="CM000764">
    <property type="protein sequence ID" value="OQU83716.1"/>
    <property type="molecule type" value="Genomic_DNA"/>
</dbReference>
<reference evidence="1 2" key="1">
    <citation type="journal article" date="2009" name="Nature">
        <title>The Sorghum bicolor genome and the diversification of grasses.</title>
        <authorList>
            <person name="Paterson A.H."/>
            <person name="Bowers J.E."/>
            <person name="Bruggmann R."/>
            <person name="Dubchak I."/>
            <person name="Grimwood J."/>
            <person name="Gundlach H."/>
            <person name="Haberer G."/>
            <person name="Hellsten U."/>
            <person name="Mitros T."/>
            <person name="Poliakov A."/>
            <person name="Schmutz J."/>
            <person name="Spannagl M."/>
            <person name="Tang H."/>
            <person name="Wang X."/>
            <person name="Wicker T."/>
            <person name="Bharti A.K."/>
            <person name="Chapman J."/>
            <person name="Feltus F.A."/>
            <person name="Gowik U."/>
            <person name="Grigoriev I.V."/>
            <person name="Lyons E."/>
            <person name="Maher C.A."/>
            <person name="Martis M."/>
            <person name="Narechania A."/>
            <person name="Otillar R.P."/>
            <person name="Penning B.W."/>
            <person name="Salamov A.A."/>
            <person name="Wang Y."/>
            <person name="Zhang L."/>
            <person name="Carpita N.C."/>
            <person name="Freeling M."/>
            <person name="Gingle A.R."/>
            <person name="Hash C.T."/>
            <person name="Keller B."/>
            <person name="Klein P."/>
            <person name="Kresovich S."/>
            <person name="McCann M.C."/>
            <person name="Ming R."/>
            <person name="Peterson D.G."/>
            <person name="Mehboob-ur-Rahman"/>
            <person name="Ware D."/>
            <person name="Westhoff P."/>
            <person name="Mayer K.F."/>
            <person name="Messing J."/>
            <person name="Rokhsar D.S."/>
        </authorList>
    </citation>
    <scope>NUCLEOTIDE SEQUENCE [LARGE SCALE GENOMIC DNA]</scope>
    <source>
        <strain evidence="2">cv. BTx623</strain>
    </source>
</reference>
<reference evidence="2" key="2">
    <citation type="journal article" date="2018" name="Plant J.">
        <title>The Sorghum bicolor reference genome: improved assembly, gene annotations, a transcriptome atlas, and signatures of genome organization.</title>
        <authorList>
            <person name="McCormick R.F."/>
            <person name="Truong S.K."/>
            <person name="Sreedasyam A."/>
            <person name="Jenkins J."/>
            <person name="Shu S."/>
            <person name="Sims D."/>
            <person name="Kennedy M."/>
            <person name="Amirebrahimi M."/>
            <person name="Weers B.D."/>
            <person name="McKinley B."/>
            <person name="Mattison A."/>
            <person name="Morishige D.T."/>
            <person name="Grimwood J."/>
            <person name="Schmutz J."/>
            <person name="Mullet J.E."/>
        </authorList>
    </citation>
    <scope>NUCLEOTIDE SEQUENCE [LARGE SCALE GENOMIC DNA]</scope>
    <source>
        <strain evidence="2">cv. BTx623</strain>
    </source>
</reference>
<dbReference type="Proteomes" id="UP000000768">
    <property type="component" value="Chromosome 5"/>
</dbReference>
<evidence type="ECO:0000313" key="1">
    <source>
        <dbReference type="EMBL" id="OQU83716.1"/>
    </source>
</evidence>